<reference evidence="2" key="1">
    <citation type="journal article" date="2018" name="Genome Announc.">
        <title>Draft Genome Sequence of the Nitrogen-Fixing and Hormogonia-Inducing Cyanobacterium Nostoc cycadae Strain WK-1, Isolated from the Coralloid Roots of Cycas revoluta.</title>
        <authorList>
            <person name="Kanesaki Y."/>
            <person name="Hirose M."/>
            <person name="Hirose Y."/>
            <person name="Fujisawa T."/>
            <person name="Nakamura Y."/>
            <person name="Watanabe S."/>
            <person name="Matsunaga S."/>
            <person name="Uchida H."/>
            <person name="Murakami A."/>
        </authorList>
    </citation>
    <scope>NUCLEOTIDE SEQUENCE [LARGE SCALE GENOMIC DNA]</scope>
    <source>
        <strain evidence="2">WK-1</strain>
    </source>
</reference>
<evidence type="ECO:0000313" key="2">
    <source>
        <dbReference type="Proteomes" id="UP000236527"/>
    </source>
</evidence>
<gene>
    <name evidence="1" type="ORF">NCWK1_5485</name>
</gene>
<evidence type="ECO:0000313" key="1">
    <source>
        <dbReference type="EMBL" id="GBE95697.1"/>
    </source>
</evidence>
<dbReference type="EMBL" id="BDGE01000119">
    <property type="protein sequence ID" value="GBE95697.1"/>
    <property type="molecule type" value="Genomic_DNA"/>
</dbReference>
<comment type="caution">
    <text evidence="1">The sequence shown here is derived from an EMBL/GenBank/DDBJ whole genome shotgun (WGS) entry which is preliminary data.</text>
</comment>
<sequence length="96" mass="11380">MDLPFDLVETVHDVNGKPFIIDTLEKDIFMALPCEREIILNQFFYVQRPIVLEILDILKSLDLCQEYVTGFWILTEKGRILQPYIRELTHPSRLMK</sequence>
<dbReference type="Proteomes" id="UP000236527">
    <property type="component" value="Unassembled WGS sequence"/>
</dbReference>
<name>A0A2H6LR48_9NOSO</name>
<organism evidence="1 2">
    <name type="scientific">Nostoc cycadae WK-1</name>
    <dbReference type="NCBI Taxonomy" id="1861711"/>
    <lineage>
        <taxon>Bacteria</taxon>
        <taxon>Bacillati</taxon>
        <taxon>Cyanobacteriota</taxon>
        <taxon>Cyanophyceae</taxon>
        <taxon>Nostocales</taxon>
        <taxon>Nostocaceae</taxon>
        <taxon>Nostoc</taxon>
    </lineage>
</organism>
<accession>A0A2H6LR48</accession>
<keyword evidence="2" id="KW-1185">Reference proteome</keyword>
<dbReference type="RefSeq" id="WP_103127009.1">
    <property type="nucleotide sequence ID" value="NZ_DF978459.1"/>
</dbReference>
<protein>
    <submittedName>
        <fullName evidence="1">Uncharacterized protein</fullName>
    </submittedName>
</protein>
<proteinExistence type="predicted"/>
<dbReference type="AlphaFoldDB" id="A0A2H6LR48"/>